<dbReference type="InterPro" id="IPR029058">
    <property type="entry name" value="AB_hydrolase_fold"/>
</dbReference>
<feature type="domain" description="AB hydrolase-1" evidence="2">
    <location>
        <begin position="39"/>
        <end position="271"/>
    </location>
</feature>
<name>A0ABS9W2S4_9PROT</name>
<comment type="caution">
    <text evidence="3">The sequence shown here is derived from an EMBL/GenBank/DDBJ whole genome shotgun (WGS) entry which is preliminary data.</text>
</comment>
<dbReference type="PRINTS" id="PR00412">
    <property type="entry name" value="EPOXHYDRLASE"/>
</dbReference>
<dbReference type="PANTHER" id="PTHR43194">
    <property type="entry name" value="HYDROLASE ALPHA/BETA FOLD FAMILY"/>
    <property type="match status" value="1"/>
</dbReference>
<dbReference type="Pfam" id="PF00561">
    <property type="entry name" value="Abhydrolase_1"/>
    <property type="match status" value="1"/>
</dbReference>
<protein>
    <submittedName>
        <fullName evidence="3">Alpha/beta hydrolase</fullName>
    </submittedName>
</protein>
<organism evidence="3 4">
    <name type="scientific">Teichococcus vastitatis</name>
    <dbReference type="NCBI Taxonomy" id="2307076"/>
    <lineage>
        <taxon>Bacteria</taxon>
        <taxon>Pseudomonadati</taxon>
        <taxon>Pseudomonadota</taxon>
        <taxon>Alphaproteobacteria</taxon>
        <taxon>Acetobacterales</taxon>
        <taxon>Roseomonadaceae</taxon>
        <taxon>Roseomonas</taxon>
    </lineage>
</organism>
<keyword evidence="4" id="KW-1185">Reference proteome</keyword>
<dbReference type="GO" id="GO:0016787">
    <property type="term" value="F:hydrolase activity"/>
    <property type="evidence" value="ECO:0007669"/>
    <property type="project" value="UniProtKB-KW"/>
</dbReference>
<dbReference type="PANTHER" id="PTHR43194:SF2">
    <property type="entry name" value="PEROXISOMAL MEMBRANE PROTEIN LPX1"/>
    <property type="match status" value="1"/>
</dbReference>
<dbReference type="InterPro" id="IPR050228">
    <property type="entry name" value="Carboxylesterase_BioH"/>
</dbReference>
<dbReference type="InterPro" id="IPR000073">
    <property type="entry name" value="AB_hydrolase_1"/>
</dbReference>
<sequence length="285" mass="30169">MTEFPTQPLALPGGSAPRRRGFVDRPDARIYFEAVGEGPALVFGHGLGGNHLSWWRQVGHFAATHCCVTFSHRGFFPSEVADQPDPAAYAGDLAALLDRLRIEAPVFIGQSMGGWTGIDFALHHPGRLRGLVLSATSGPIDPASAGPAAAARLAQWAAEAQTARAAGAARGVHPAAGARMAEEQPALHLLYRTVDELSPGLDKEALRRRMFAARTRPASELGHISAPTLWITGAEDVVFAAPVASLLAAQMPRARHVEIAGAGHSPYFERPDAFNAALAEFLAAL</sequence>
<dbReference type="PRINTS" id="PR00111">
    <property type="entry name" value="ABHYDROLASE"/>
</dbReference>
<proteinExistence type="predicted"/>
<dbReference type="RefSeq" id="WP_120009963.1">
    <property type="nucleotide sequence ID" value="NZ_JALBUU010000004.1"/>
</dbReference>
<reference evidence="3 4" key="1">
    <citation type="submission" date="2022-03" db="EMBL/GenBank/DDBJ databases">
        <title>Complete genome analysis of Roseomonas KG 17.1 : a prolific producer of plant growth promoters.</title>
        <authorList>
            <person name="Saadouli I."/>
            <person name="Najjari A."/>
            <person name="Mosbah A."/>
            <person name="Ouzari H.I."/>
        </authorList>
    </citation>
    <scope>NUCLEOTIDE SEQUENCE [LARGE SCALE GENOMIC DNA]</scope>
    <source>
        <strain evidence="3 4">KG17-1</strain>
    </source>
</reference>
<dbReference type="InterPro" id="IPR000639">
    <property type="entry name" value="Epox_hydrolase-like"/>
</dbReference>
<dbReference type="Proteomes" id="UP001201985">
    <property type="component" value="Unassembled WGS sequence"/>
</dbReference>
<dbReference type="SUPFAM" id="SSF53474">
    <property type="entry name" value="alpha/beta-Hydrolases"/>
    <property type="match status" value="1"/>
</dbReference>
<dbReference type="EMBL" id="JALBUU010000004">
    <property type="protein sequence ID" value="MCI0753597.1"/>
    <property type="molecule type" value="Genomic_DNA"/>
</dbReference>
<evidence type="ECO:0000256" key="1">
    <source>
        <dbReference type="SAM" id="MobiDB-lite"/>
    </source>
</evidence>
<evidence type="ECO:0000259" key="2">
    <source>
        <dbReference type="Pfam" id="PF00561"/>
    </source>
</evidence>
<gene>
    <name evidence="3" type="ORF">MON41_07485</name>
</gene>
<keyword evidence="3" id="KW-0378">Hydrolase</keyword>
<evidence type="ECO:0000313" key="3">
    <source>
        <dbReference type="EMBL" id="MCI0753597.1"/>
    </source>
</evidence>
<dbReference type="Gene3D" id="3.40.50.1820">
    <property type="entry name" value="alpha/beta hydrolase"/>
    <property type="match status" value="1"/>
</dbReference>
<accession>A0ABS9W2S4</accession>
<evidence type="ECO:0000313" key="4">
    <source>
        <dbReference type="Proteomes" id="UP001201985"/>
    </source>
</evidence>
<feature type="region of interest" description="Disordered" evidence="1">
    <location>
        <begin position="1"/>
        <end position="21"/>
    </location>
</feature>